<dbReference type="Proteomes" id="UP000635477">
    <property type="component" value="Unassembled WGS sequence"/>
</dbReference>
<proteinExistence type="predicted"/>
<comment type="caution">
    <text evidence="3">The sequence shown here is derived from an EMBL/GenBank/DDBJ whole genome shotgun (WGS) entry which is preliminary data.</text>
</comment>
<feature type="compositionally biased region" description="Polar residues" evidence="2">
    <location>
        <begin position="37"/>
        <end position="61"/>
    </location>
</feature>
<name>A0A8H4TYL6_9HYPO</name>
<evidence type="ECO:0000313" key="4">
    <source>
        <dbReference type="Proteomes" id="UP000635477"/>
    </source>
</evidence>
<protein>
    <submittedName>
        <fullName evidence="3">Uncharacterized protein</fullName>
    </submittedName>
</protein>
<feature type="region of interest" description="Disordered" evidence="2">
    <location>
        <begin position="1"/>
        <end position="88"/>
    </location>
</feature>
<evidence type="ECO:0000313" key="3">
    <source>
        <dbReference type="EMBL" id="KAF4966516.1"/>
    </source>
</evidence>
<keyword evidence="1" id="KW-0175">Coiled coil</keyword>
<reference evidence="3" key="2">
    <citation type="submission" date="2020-05" db="EMBL/GenBank/DDBJ databases">
        <authorList>
            <person name="Kim H.-S."/>
            <person name="Proctor R.H."/>
            <person name="Brown D.W."/>
        </authorList>
    </citation>
    <scope>NUCLEOTIDE SEQUENCE</scope>
    <source>
        <strain evidence="3">NRRL 22465</strain>
    </source>
</reference>
<gene>
    <name evidence="3" type="ORF">FZEAL_10640</name>
</gene>
<feature type="coiled-coil region" evidence="1">
    <location>
        <begin position="130"/>
        <end position="244"/>
    </location>
</feature>
<organism evidence="3 4">
    <name type="scientific">Fusarium zealandicum</name>
    <dbReference type="NCBI Taxonomy" id="1053134"/>
    <lineage>
        <taxon>Eukaryota</taxon>
        <taxon>Fungi</taxon>
        <taxon>Dikarya</taxon>
        <taxon>Ascomycota</taxon>
        <taxon>Pezizomycotina</taxon>
        <taxon>Sordariomycetes</taxon>
        <taxon>Hypocreomycetidae</taxon>
        <taxon>Hypocreales</taxon>
        <taxon>Nectriaceae</taxon>
        <taxon>Fusarium</taxon>
        <taxon>Fusarium staphyleae species complex</taxon>
    </lineage>
</organism>
<evidence type="ECO:0000256" key="2">
    <source>
        <dbReference type="SAM" id="MobiDB-lite"/>
    </source>
</evidence>
<dbReference type="EMBL" id="JABEYC010001301">
    <property type="protein sequence ID" value="KAF4966516.1"/>
    <property type="molecule type" value="Genomic_DNA"/>
</dbReference>
<evidence type="ECO:0000256" key="1">
    <source>
        <dbReference type="SAM" id="Coils"/>
    </source>
</evidence>
<keyword evidence="4" id="KW-1185">Reference proteome</keyword>
<sequence length="491" mass="55229">MEVDSEDDNSSGSSSYEDRSGDLVTGDHHTPPRSARGSKNSDAGSSITPVSDNTISPIDNDQSPKKRIAGSTGDLYERPAKKSKTTHSILREEFPEPVAVLPQGPANTYIDFQKAEANLTVLPKNINACIAQVGSTLQIAQQKIAALERELQAKKQEVSADQALCDAKNKIALLEKQLKAQRKDSQEMAEDYEERIAQSLGIKKQLQELLKEKDKKHSELRAICDSFRRDVVELEEANRHDEDENYRKISDDQIERSWKGLAFTIQDFVFQTLTRDPHGVVSPKGSTDGVVKPLRVAYKRNPAMSCFHYQKAIWDRIHYNIFQPGAKVWGGRAGQIFHRFCLDVAVTDFDDKENFSRFKAKAAQSLEKAFDDKNRKAVLQIIESLQKDLFIFTNPDCTAEHVKKKLTDIVDRALKLNMGFLKSKAFFVASLLPQQYDGEDVDVRYTCGDPERVLELGVRISPMIHKIGVADGHDFHQKLVICKPLVTMVEP</sequence>
<reference evidence="3" key="1">
    <citation type="journal article" date="2020" name="BMC Genomics">
        <title>Correction to: Identification and distribution of gene clusters required for synthesis of sphingolipid metabolism inhibitors in diverse species of the filamentous fungus Fusarium.</title>
        <authorList>
            <person name="Kim H.S."/>
            <person name="Lohmar J.M."/>
            <person name="Busman M."/>
            <person name="Brown D.W."/>
            <person name="Naumann T.A."/>
            <person name="Divon H.H."/>
            <person name="Lysoe E."/>
            <person name="Uhlig S."/>
            <person name="Proctor R.H."/>
        </authorList>
    </citation>
    <scope>NUCLEOTIDE SEQUENCE</scope>
    <source>
        <strain evidence="3">NRRL 22465</strain>
    </source>
</reference>
<dbReference type="AlphaFoldDB" id="A0A8H4TYL6"/>
<feature type="compositionally biased region" description="Basic and acidic residues" evidence="2">
    <location>
        <begin position="16"/>
        <end position="30"/>
    </location>
</feature>
<accession>A0A8H4TYL6</accession>
<dbReference type="OrthoDB" id="442176at2759"/>